<organism evidence="5 6">
    <name type="scientific">Paeniglutamicibacter terrestris</name>
    <dbReference type="NCBI Taxonomy" id="2723403"/>
    <lineage>
        <taxon>Bacteria</taxon>
        <taxon>Bacillati</taxon>
        <taxon>Actinomycetota</taxon>
        <taxon>Actinomycetes</taxon>
        <taxon>Micrococcales</taxon>
        <taxon>Micrococcaceae</taxon>
        <taxon>Paeniglutamicibacter</taxon>
    </lineage>
</organism>
<dbReference type="SUPFAM" id="SSF55729">
    <property type="entry name" value="Acyl-CoA N-acyltransferases (Nat)"/>
    <property type="match status" value="1"/>
</dbReference>
<dbReference type="Pfam" id="PF00583">
    <property type="entry name" value="Acetyltransf_1"/>
    <property type="match status" value="1"/>
</dbReference>
<dbReference type="EMBL" id="JAAWVT010000005">
    <property type="protein sequence ID" value="NKG21517.1"/>
    <property type="molecule type" value="Genomic_DNA"/>
</dbReference>
<dbReference type="InterPro" id="IPR000182">
    <property type="entry name" value="GNAT_dom"/>
</dbReference>
<evidence type="ECO:0000259" key="4">
    <source>
        <dbReference type="PROSITE" id="PS51186"/>
    </source>
</evidence>
<evidence type="ECO:0000313" key="5">
    <source>
        <dbReference type="EMBL" id="NKG21517.1"/>
    </source>
</evidence>
<accession>A0ABX1G5I1</accession>
<dbReference type="PROSITE" id="PS51186">
    <property type="entry name" value="GNAT"/>
    <property type="match status" value="1"/>
</dbReference>
<dbReference type="InterPro" id="IPR050832">
    <property type="entry name" value="Bact_Acetyltransf"/>
</dbReference>
<keyword evidence="6" id="KW-1185">Reference proteome</keyword>
<evidence type="ECO:0000256" key="3">
    <source>
        <dbReference type="SAM" id="MobiDB-lite"/>
    </source>
</evidence>
<name>A0ABX1G5I1_9MICC</name>
<dbReference type="CDD" id="cd04301">
    <property type="entry name" value="NAT_SF"/>
    <property type="match status" value="1"/>
</dbReference>
<feature type="compositionally biased region" description="Pro residues" evidence="3">
    <location>
        <begin position="1"/>
        <end position="16"/>
    </location>
</feature>
<comment type="caution">
    <text evidence="5">The sequence shown here is derived from an EMBL/GenBank/DDBJ whole genome shotgun (WGS) entry which is preliminary data.</text>
</comment>
<proteinExistence type="predicted"/>
<dbReference type="Gene3D" id="3.40.630.30">
    <property type="match status" value="1"/>
</dbReference>
<gene>
    <name evidence="5" type="ORF">HED64_12470</name>
</gene>
<evidence type="ECO:0000256" key="1">
    <source>
        <dbReference type="ARBA" id="ARBA00022679"/>
    </source>
</evidence>
<evidence type="ECO:0000313" key="6">
    <source>
        <dbReference type="Proteomes" id="UP000746595"/>
    </source>
</evidence>
<dbReference type="Proteomes" id="UP000746595">
    <property type="component" value="Unassembled WGS sequence"/>
</dbReference>
<protein>
    <submittedName>
        <fullName evidence="5">GNAT family N-acetyltransferase</fullName>
    </submittedName>
</protein>
<dbReference type="PANTHER" id="PTHR43877">
    <property type="entry name" value="AMINOALKYLPHOSPHONATE N-ACETYLTRANSFERASE-RELATED-RELATED"/>
    <property type="match status" value="1"/>
</dbReference>
<keyword evidence="1" id="KW-0808">Transferase</keyword>
<keyword evidence="2" id="KW-0012">Acyltransferase</keyword>
<reference evidence="5 6" key="1">
    <citation type="submission" date="2020-04" db="EMBL/GenBank/DDBJ databases">
        <title>Paeniglutamicibacter sp. ANT13_2, a novel actinomycete isolated from sediment in Antarctica.</title>
        <authorList>
            <person name="Sakdapetsiri C."/>
            <person name="Pinyakong O."/>
        </authorList>
    </citation>
    <scope>NUCLEOTIDE SEQUENCE [LARGE SCALE GENOMIC DNA]</scope>
    <source>
        <strain evidence="5 6">ANT13_2</strain>
    </source>
</reference>
<dbReference type="RefSeq" id="WP_168152311.1">
    <property type="nucleotide sequence ID" value="NZ_JAAWVT010000005.1"/>
</dbReference>
<sequence length="188" mass="21114">MTDPTPGPLPGPTPEPTPDRAPNKNLRIRPAEVRDYPHIARITVDAYLQAGHFDDPEHEYLRFVQRVAERHAATEILVAERDEVLIGAVTLVRAGNPYADIALAGELEIRMLVIDPTAQRSGAGRMLLGAVIDRARELRDVHTVSLTTGGEWFAARRLYEVEGFVRVQERDWYVPNTQILLVVYTLEL</sequence>
<dbReference type="InterPro" id="IPR016181">
    <property type="entry name" value="Acyl_CoA_acyltransferase"/>
</dbReference>
<feature type="domain" description="N-acetyltransferase" evidence="4">
    <location>
        <begin position="26"/>
        <end position="188"/>
    </location>
</feature>
<feature type="region of interest" description="Disordered" evidence="3">
    <location>
        <begin position="1"/>
        <end position="24"/>
    </location>
</feature>
<evidence type="ECO:0000256" key="2">
    <source>
        <dbReference type="ARBA" id="ARBA00023315"/>
    </source>
</evidence>